<accession>A0A1W1WUQ6</accession>
<evidence type="ECO:0000313" key="2">
    <source>
        <dbReference type="EMBL" id="SMC09922.1"/>
    </source>
</evidence>
<dbReference type="STRING" id="1069081.SAMN05660197_1748"/>
<dbReference type="OrthoDB" id="5338768at2"/>
<feature type="domain" description="DNA replication/recombination mediator RecO N-terminal" evidence="1">
    <location>
        <begin position="1"/>
        <end position="70"/>
    </location>
</feature>
<proteinExistence type="predicted"/>
<dbReference type="Pfam" id="PF13114">
    <property type="entry name" value="RecO_N_2"/>
    <property type="match status" value="1"/>
</dbReference>
<organism evidence="2 3">
    <name type="scientific">Nitratiruptor tergarcus DSM 16512</name>
    <dbReference type="NCBI Taxonomy" id="1069081"/>
    <lineage>
        <taxon>Bacteria</taxon>
        <taxon>Pseudomonadati</taxon>
        <taxon>Campylobacterota</taxon>
        <taxon>Epsilonproteobacteria</taxon>
        <taxon>Nautiliales</taxon>
        <taxon>Nitratiruptoraceae</taxon>
        <taxon>Nitratiruptor</taxon>
    </lineage>
</organism>
<dbReference type="NCBIfam" id="NF010483">
    <property type="entry name" value="PRK13908.1"/>
    <property type="match status" value="1"/>
</dbReference>
<dbReference type="EMBL" id="FWWZ01000001">
    <property type="protein sequence ID" value="SMC09922.1"/>
    <property type="molecule type" value="Genomic_DNA"/>
</dbReference>
<protein>
    <submittedName>
        <fullName evidence="2">RecO N terminal</fullName>
    </submittedName>
</protein>
<name>A0A1W1WUQ6_9BACT</name>
<keyword evidence="3" id="KW-1185">Reference proteome</keyword>
<reference evidence="3" key="1">
    <citation type="submission" date="2017-04" db="EMBL/GenBank/DDBJ databases">
        <authorList>
            <person name="Varghese N."/>
            <person name="Submissions S."/>
        </authorList>
    </citation>
    <scope>NUCLEOTIDE SEQUENCE [LARGE SCALE GENOMIC DNA]</scope>
    <source>
        <strain evidence="3">DSM 16512</strain>
    </source>
</reference>
<dbReference type="Proteomes" id="UP000192602">
    <property type="component" value="Unassembled WGS sequence"/>
</dbReference>
<evidence type="ECO:0000313" key="3">
    <source>
        <dbReference type="Proteomes" id="UP000192602"/>
    </source>
</evidence>
<dbReference type="InterPro" id="IPR022572">
    <property type="entry name" value="DNA_rep/recomb_RecO_N"/>
</dbReference>
<dbReference type="RefSeq" id="WP_084276608.1">
    <property type="nucleotide sequence ID" value="NZ_FWWZ01000001.1"/>
</dbReference>
<dbReference type="AlphaFoldDB" id="A0A1W1WUQ6"/>
<sequence>MQGYILNITQAKNEDLIVHVLTHKRLYTLYRFYGARHATINLGYKIDFTIEQQLGYLPKLRNITHLGYSWLKNLHKSLLWQQFIKLLYLHLRDLEDIESFYMEMLDSLAKKITRQNPKRAIIEEYVKMLEYEGRLHRDFVCFVCEQPIDEPTLVRSFLPAHTYCVGQEALSKKRLAYLFAHKDAQYLDDKEIERLWNIILQGL</sequence>
<evidence type="ECO:0000259" key="1">
    <source>
        <dbReference type="Pfam" id="PF13114"/>
    </source>
</evidence>
<gene>
    <name evidence="2" type="ORF">SAMN05660197_1748</name>
</gene>